<dbReference type="CDD" id="cd03262">
    <property type="entry name" value="ABC_HisP_GlnQ"/>
    <property type="match status" value="1"/>
</dbReference>
<dbReference type="EMBL" id="CP058554">
    <property type="protein sequence ID" value="QMV74818.1"/>
    <property type="molecule type" value="Genomic_DNA"/>
</dbReference>
<gene>
    <name evidence="9" type="ORF">HS961_19335</name>
</gene>
<comment type="subcellular location">
    <subcellularLocation>
        <location evidence="1">Cell membrane</location>
        <topology evidence="1">Peripheral membrane protein</topology>
    </subcellularLocation>
</comment>
<accession>A0A7G5ELE3</accession>
<evidence type="ECO:0000256" key="6">
    <source>
        <dbReference type="ARBA" id="ARBA00022840"/>
    </source>
</evidence>
<reference evidence="9 10" key="1">
    <citation type="journal article" date="2020" name="G3 (Bethesda)">
        <title>CeMbio - The Caenorhabditis elegans Microbiome Resource.</title>
        <authorList>
            <person name="Dirksen P."/>
            <person name="Assie A."/>
            <person name="Zimmermann J."/>
            <person name="Zhang F."/>
            <person name="Tietje A.M."/>
            <person name="Marsh S.A."/>
            <person name="Felix M.A."/>
            <person name="Shapira M."/>
            <person name="Kaleta C."/>
            <person name="Schulenburg H."/>
            <person name="Samuel B."/>
        </authorList>
    </citation>
    <scope>NUCLEOTIDE SEQUENCE [LARGE SCALE GENOMIC DNA]</scope>
    <source>
        <strain evidence="9 10">BIGb0172</strain>
    </source>
</reference>
<dbReference type="SUPFAM" id="SSF52540">
    <property type="entry name" value="P-loop containing nucleoside triphosphate hydrolases"/>
    <property type="match status" value="1"/>
</dbReference>
<dbReference type="Pfam" id="PF00005">
    <property type="entry name" value="ABC_tran"/>
    <property type="match status" value="1"/>
</dbReference>
<dbReference type="GO" id="GO:0015424">
    <property type="term" value="F:ABC-type amino acid transporter activity"/>
    <property type="evidence" value="ECO:0007669"/>
    <property type="project" value="InterPro"/>
</dbReference>
<evidence type="ECO:0000256" key="2">
    <source>
        <dbReference type="ARBA" id="ARBA00005417"/>
    </source>
</evidence>
<evidence type="ECO:0000256" key="3">
    <source>
        <dbReference type="ARBA" id="ARBA00022448"/>
    </source>
</evidence>
<dbReference type="InterPro" id="IPR027417">
    <property type="entry name" value="P-loop_NTPase"/>
</dbReference>
<keyword evidence="6 9" id="KW-0067">ATP-binding</keyword>
<protein>
    <submittedName>
        <fullName evidence="9">Amino acid ABC transporter ATP-binding protein</fullName>
    </submittedName>
</protein>
<dbReference type="GO" id="GO:0016887">
    <property type="term" value="F:ATP hydrolysis activity"/>
    <property type="evidence" value="ECO:0007669"/>
    <property type="project" value="InterPro"/>
</dbReference>
<evidence type="ECO:0000313" key="10">
    <source>
        <dbReference type="Proteomes" id="UP000515240"/>
    </source>
</evidence>
<dbReference type="PANTHER" id="PTHR43166">
    <property type="entry name" value="AMINO ACID IMPORT ATP-BINDING PROTEIN"/>
    <property type="match status" value="1"/>
</dbReference>
<dbReference type="PROSITE" id="PS50893">
    <property type="entry name" value="ABC_TRANSPORTER_2"/>
    <property type="match status" value="1"/>
</dbReference>
<dbReference type="GO" id="GO:0005524">
    <property type="term" value="F:ATP binding"/>
    <property type="evidence" value="ECO:0007669"/>
    <property type="project" value="UniProtKB-KW"/>
</dbReference>
<keyword evidence="7" id="KW-0472">Membrane</keyword>
<dbReference type="RefSeq" id="WP_182324784.1">
    <property type="nucleotide sequence ID" value="NZ_CP058554.1"/>
</dbReference>
<keyword evidence="10" id="KW-1185">Reference proteome</keyword>
<evidence type="ECO:0000256" key="7">
    <source>
        <dbReference type="ARBA" id="ARBA00023136"/>
    </source>
</evidence>
<dbReference type="PROSITE" id="PS00211">
    <property type="entry name" value="ABC_TRANSPORTER_1"/>
    <property type="match status" value="1"/>
</dbReference>
<organism evidence="9 10">
    <name type="scientific">Comamonas piscis</name>
    <dbReference type="NCBI Taxonomy" id="1562974"/>
    <lineage>
        <taxon>Bacteria</taxon>
        <taxon>Pseudomonadati</taxon>
        <taxon>Pseudomonadota</taxon>
        <taxon>Betaproteobacteria</taxon>
        <taxon>Burkholderiales</taxon>
        <taxon>Comamonadaceae</taxon>
        <taxon>Comamonas</taxon>
    </lineage>
</organism>
<dbReference type="PANTHER" id="PTHR43166:SF35">
    <property type="entry name" value="L-CYSTINE IMPORT ATP-BINDING PROTEIN TCYN"/>
    <property type="match status" value="1"/>
</dbReference>
<dbReference type="InterPro" id="IPR030679">
    <property type="entry name" value="ABC_ATPase_HisP-typ"/>
</dbReference>
<sequence length="257" mass="27846">MQDQPLICIRGLKKSFGQLEVLKDICLDVNRGQVVALIGPSGSGKSTLLRCINLLTVPDGGDVRVDAQSLAFSGKQTQLPKDKVLAGFRARTGMVFQHFNLFPHMTVLQNVMEGPLTVLRISKAEAEARATALLQKVGLAERAQMMPDQLSGGQKQRVAIARALAMQPSVMLFDEATSALDPELVGEVLQVIQSLAKDGMTMILVTHEIAFAREVADKVVFMRDGVVVEEGPPSQVIDNPQHEATRSFLGRIIGHAV</sequence>
<keyword evidence="3" id="KW-0813">Transport</keyword>
<dbReference type="InterPro" id="IPR017871">
    <property type="entry name" value="ABC_transporter-like_CS"/>
</dbReference>
<evidence type="ECO:0000313" key="9">
    <source>
        <dbReference type="EMBL" id="QMV74818.1"/>
    </source>
</evidence>
<dbReference type="InterPro" id="IPR003439">
    <property type="entry name" value="ABC_transporter-like_ATP-bd"/>
</dbReference>
<dbReference type="SMART" id="SM00382">
    <property type="entry name" value="AAA"/>
    <property type="match status" value="1"/>
</dbReference>
<comment type="similarity">
    <text evidence="2">Belongs to the ABC transporter superfamily.</text>
</comment>
<dbReference type="GO" id="GO:0005886">
    <property type="term" value="C:plasma membrane"/>
    <property type="evidence" value="ECO:0007669"/>
    <property type="project" value="UniProtKB-SubCell"/>
</dbReference>
<dbReference type="AlphaFoldDB" id="A0A7G5ELE3"/>
<name>A0A7G5ELE3_9BURK</name>
<evidence type="ECO:0000256" key="5">
    <source>
        <dbReference type="ARBA" id="ARBA00022741"/>
    </source>
</evidence>
<evidence type="ECO:0000259" key="8">
    <source>
        <dbReference type="PROSITE" id="PS50893"/>
    </source>
</evidence>
<dbReference type="KEGG" id="cpis:HS961_19335"/>
<evidence type="ECO:0000256" key="1">
    <source>
        <dbReference type="ARBA" id="ARBA00004202"/>
    </source>
</evidence>
<evidence type="ECO:0000256" key="4">
    <source>
        <dbReference type="ARBA" id="ARBA00022475"/>
    </source>
</evidence>
<keyword evidence="5" id="KW-0547">Nucleotide-binding</keyword>
<dbReference type="FunFam" id="3.40.50.300:FF:000020">
    <property type="entry name" value="Amino acid ABC transporter ATP-binding component"/>
    <property type="match status" value="1"/>
</dbReference>
<dbReference type="PIRSF" id="PIRSF039085">
    <property type="entry name" value="ABC_ATPase_HisP"/>
    <property type="match status" value="1"/>
</dbReference>
<dbReference type="Proteomes" id="UP000515240">
    <property type="component" value="Chromosome"/>
</dbReference>
<keyword evidence="4" id="KW-1003">Cell membrane</keyword>
<dbReference type="Gene3D" id="3.40.50.300">
    <property type="entry name" value="P-loop containing nucleotide triphosphate hydrolases"/>
    <property type="match status" value="1"/>
</dbReference>
<dbReference type="InterPro" id="IPR003593">
    <property type="entry name" value="AAA+_ATPase"/>
</dbReference>
<feature type="domain" description="ABC transporter" evidence="8">
    <location>
        <begin position="7"/>
        <end position="249"/>
    </location>
</feature>
<proteinExistence type="inferred from homology"/>
<dbReference type="InterPro" id="IPR050086">
    <property type="entry name" value="MetN_ABC_transporter-like"/>
</dbReference>